<gene>
    <name evidence="2" type="ordered locus">Meso_1609</name>
</gene>
<dbReference type="GO" id="GO:0005829">
    <property type="term" value="C:cytosol"/>
    <property type="evidence" value="ECO:0007669"/>
    <property type="project" value="TreeGrafter"/>
</dbReference>
<proteinExistence type="predicted"/>
<dbReference type="CDD" id="cd19152">
    <property type="entry name" value="AKR_AKR15A"/>
    <property type="match status" value="1"/>
</dbReference>
<dbReference type="STRING" id="266779.Meso_1609"/>
<organism evidence="2">
    <name type="scientific">Chelativorans sp. (strain BNC1)</name>
    <dbReference type="NCBI Taxonomy" id="266779"/>
    <lineage>
        <taxon>Bacteria</taxon>
        <taxon>Pseudomonadati</taxon>
        <taxon>Pseudomonadota</taxon>
        <taxon>Alphaproteobacteria</taxon>
        <taxon>Hyphomicrobiales</taxon>
        <taxon>Phyllobacteriaceae</taxon>
        <taxon>Chelativorans</taxon>
    </lineage>
</organism>
<protein>
    <submittedName>
        <fullName evidence="2">Aldo/keto reductase</fullName>
    </submittedName>
</protein>
<dbReference type="KEGG" id="mes:Meso_1609"/>
<name>Q11HX1_CHESB</name>
<reference evidence="2" key="1">
    <citation type="submission" date="2006-06" db="EMBL/GenBank/DDBJ databases">
        <title>Complete sequence of chromosome of Chelativorans sp. BNC1.</title>
        <authorList>
            <consortium name="US DOE Joint Genome Institute"/>
            <person name="Copeland A."/>
            <person name="Lucas S."/>
            <person name="Lapidus A."/>
            <person name="Barry K."/>
            <person name="Detter J.C."/>
            <person name="Glavina del Rio T."/>
            <person name="Hammon N."/>
            <person name="Israni S."/>
            <person name="Dalin E."/>
            <person name="Tice H."/>
            <person name="Pitluck S."/>
            <person name="Chertkov O."/>
            <person name="Brettin T."/>
            <person name="Bruce D."/>
            <person name="Han C."/>
            <person name="Tapia R."/>
            <person name="Gilna P."/>
            <person name="Schmutz J."/>
            <person name="Larimer F."/>
            <person name="Land M."/>
            <person name="Hauser L."/>
            <person name="Kyrpides N."/>
            <person name="Mikhailova N."/>
            <person name="Richardson P."/>
        </authorList>
    </citation>
    <scope>NUCLEOTIDE SEQUENCE</scope>
    <source>
        <strain evidence="2">BNC1</strain>
    </source>
</reference>
<accession>Q11HX1</accession>
<dbReference type="AlphaFoldDB" id="Q11HX1"/>
<sequence>MVNAGERISLGTTGLELTRVGFGCAPIGNLLSEVSEEDAQAAIAAAFEDGVRFIDAAPFYGYGLAEERAGRALKGRRREDFVLSTKVGRLVRPGKRSGAEIFGDNQSFYLANPDMHLELDYSYDGVMRSLEDSLRRWKVDRVDILHIHDPDDHFEDAVNGAFRALDRLRSDGTISAVSAGMNQWEMLSRFMDHGRFDCFLLAGRYSLLDQTALPEFLPKCQGRGVGVILGGVFNSGLLAHPVRGATFNYVPAPDNLIERALALKSVCERHGVSLKAAAIQFPLAHPAVTSILTGVRTKAEWDENNAALQSTIPDNLWDELKAEGLLSPDAPVPH</sequence>
<dbReference type="HOGENOM" id="CLU_023205_5_0_5"/>
<feature type="domain" description="NADP-dependent oxidoreductase" evidence="1">
    <location>
        <begin position="20"/>
        <end position="321"/>
    </location>
</feature>
<dbReference type="Pfam" id="PF00248">
    <property type="entry name" value="Aldo_ket_red"/>
    <property type="match status" value="1"/>
</dbReference>
<dbReference type="InterPro" id="IPR020471">
    <property type="entry name" value="AKR"/>
</dbReference>
<dbReference type="SUPFAM" id="SSF51430">
    <property type="entry name" value="NAD(P)-linked oxidoreductase"/>
    <property type="match status" value="1"/>
</dbReference>
<dbReference type="eggNOG" id="COG0667">
    <property type="taxonomic scope" value="Bacteria"/>
</dbReference>
<dbReference type="PANTHER" id="PTHR42686">
    <property type="entry name" value="GH17980P-RELATED"/>
    <property type="match status" value="1"/>
</dbReference>
<dbReference type="EMBL" id="CP000390">
    <property type="protein sequence ID" value="ABG63004.1"/>
    <property type="molecule type" value="Genomic_DNA"/>
</dbReference>
<dbReference type="GO" id="GO:0016491">
    <property type="term" value="F:oxidoreductase activity"/>
    <property type="evidence" value="ECO:0007669"/>
    <property type="project" value="InterPro"/>
</dbReference>
<dbReference type="Gene3D" id="3.20.20.100">
    <property type="entry name" value="NADP-dependent oxidoreductase domain"/>
    <property type="match status" value="1"/>
</dbReference>
<dbReference type="PANTHER" id="PTHR42686:SF1">
    <property type="entry name" value="GH17980P-RELATED"/>
    <property type="match status" value="1"/>
</dbReference>
<dbReference type="InterPro" id="IPR036812">
    <property type="entry name" value="NAD(P)_OxRdtase_dom_sf"/>
</dbReference>
<evidence type="ECO:0000259" key="1">
    <source>
        <dbReference type="Pfam" id="PF00248"/>
    </source>
</evidence>
<dbReference type="InterPro" id="IPR023210">
    <property type="entry name" value="NADP_OxRdtase_dom"/>
</dbReference>
<evidence type="ECO:0000313" key="2">
    <source>
        <dbReference type="EMBL" id="ABG63004.1"/>
    </source>
</evidence>